<organism evidence="1 2">
    <name type="scientific">Erwinia papayae</name>
    <dbReference type="NCBI Taxonomy" id="206499"/>
    <lineage>
        <taxon>Bacteria</taxon>
        <taxon>Pseudomonadati</taxon>
        <taxon>Pseudomonadota</taxon>
        <taxon>Gammaproteobacteria</taxon>
        <taxon>Enterobacterales</taxon>
        <taxon>Erwiniaceae</taxon>
        <taxon>Erwinia</taxon>
    </lineage>
</organism>
<dbReference type="Proteomes" id="UP001554567">
    <property type="component" value="Unassembled WGS sequence"/>
</dbReference>
<gene>
    <name evidence="1" type="ORF">ABW286_22935</name>
</gene>
<evidence type="ECO:0000313" key="2">
    <source>
        <dbReference type="Proteomes" id="UP001554567"/>
    </source>
</evidence>
<keyword evidence="2" id="KW-1185">Reference proteome</keyword>
<accession>A0ABV3N831</accession>
<evidence type="ECO:0000313" key="1">
    <source>
        <dbReference type="EMBL" id="MEW5291995.1"/>
    </source>
</evidence>
<name>A0ABV3N831_9GAMM</name>
<dbReference type="EMBL" id="JBFKZN010000027">
    <property type="protein sequence ID" value="MEW5291995.1"/>
    <property type="molecule type" value="Genomic_DNA"/>
</dbReference>
<reference evidence="1 2" key="1">
    <citation type="submission" date="2024-07" db="EMBL/GenBank/DDBJ databases">
        <authorList>
            <person name="Dulla G.F.J."/>
            <person name="Delorm J.G."/>
        </authorList>
    </citation>
    <scope>NUCLEOTIDE SEQUENCE [LARGE SCALE GENOMIC DNA]</scope>
    <source>
        <strain evidence="1 2">JGD 233</strain>
    </source>
</reference>
<sequence length="103" mass="11513">MDKFIFFLLIPGLCFGHEPDLFNSSCGGVNYNIKLYCHKNNIREDQDKLDMPVCNKQTLNINGKAQELSNLTGTTERLNQDGDKTGSVVVAYASGDVFVFIYV</sequence>
<dbReference type="RefSeq" id="WP_367168808.1">
    <property type="nucleotide sequence ID" value="NZ_JBFKZN010000027.1"/>
</dbReference>
<comment type="caution">
    <text evidence="1">The sequence shown here is derived from an EMBL/GenBank/DDBJ whole genome shotgun (WGS) entry which is preliminary data.</text>
</comment>
<proteinExistence type="predicted"/>
<protein>
    <submittedName>
        <fullName evidence="1">Uncharacterized protein</fullName>
    </submittedName>
</protein>